<feature type="transmembrane region" description="Helical" evidence="1">
    <location>
        <begin position="91"/>
        <end position="109"/>
    </location>
</feature>
<dbReference type="Proteomes" id="UP001430954">
    <property type="component" value="Unassembled WGS sequence"/>
</dbReference>
<keyword evidence="1" id="KW-0472">Membrane</keyword>
<gene>
    <name evidence="2" type="ORF">K6753_07105</name>
</gene>
<evidence type="ECO:0000313" key="2">
    <source>
        <dbReference type="EMBL" id="MBZ4039299.1"/>
    </source>
</evidence>
<feature type="transmembrane region" description="Helical" evidence="1">
    <location>
        <begin position="116"/>
        <end position="140"/>
    </location>
</feature>
<name>A0ABS7T613_9GAMM</name>
<protein>
    <recommendedName>
        <fullName evidence="4">DUF998 domain-containing protein</fullName>
    </recommendedName>
</protein>
<evidence type="ECO:0008006" key="4">
    <source>
        <dbReference type="Google" id="ProtNLM"/>
    </source>
</evidence>
<sequence length="177" mass="18393">MRWAIWGTAAGLLLVPVVAMQLGVDGWDWNAFDFVVMGALLAAACGTYELAAWMSGNRAYRAAVGVAVVAALLMAWVSLAVGIIGPEDNPLNLMYVGVYAVGFIGALVARYRAGGMVLALLATAVVQALVAVVATVAAFTGGHGGIEVLRQLALNGFFVAMWLVSALLFHRAARQGG</sequence>
<keyword evidence="3" id="KW-1185">Reference proteome</keyword>
<dbReference type="RefSeq" id="WP_223675669.1">
    <property type="nucleotide sequence ID" value="NZ_JAINZW010000002.1"/>
</dbReference>
<comment type="caution">
    <text evidence="2">The sequence shown here is derived from an EMBL/GenBank/DDBJ whole genome shotgun (WGS) entry which is preliminary data.</text>
</comment>
<accession>A0ABS7T613</accession>
<organism evidence="2 3">
    <name type="scientific">Novilysobacter selenitireducens</name>
    <dbReference type="NCBI Taxonomy" id="2872639"/>
    <lineage>
        <taxon>Bacteria</taxon>
        <taxon>Pseudomonadati</taxon>
        <taxon>Pseudomonadota</taxon>
        <taxon>Gammaproteobacteria</taxon>
        <taxon>Lysobacterales</taxon>
        <taxon>Lysobacteraceae</taxon>
        <taxon>Novilysobacter</taxon>
    </lineage>
</organism>
<keyword evidence="1" id="KW-0812">Transmembrane</keyword>
<evidence type="ECO:0000256" key="1">
    <source>
        <dbReference type="SAM" id="Phobius"/>
    </source>
</evidence>
<reference evidence="2 3" key="1">
    <citation type="submission" date="2021-09" db="EMBL/GenBank/DDBJ databases">
        <title>Lysobacter sp. 13A isolated from the river sediment.</title>
        <authorList>
            <person name="Liu H."/>
            <person name="Li S."/>
            <person name="Mao S."/>
        </authorList>
    </citation>
    <scope>NUCLEOTIDE SEQUENCE [LARGE SCALE GENOMIC DNA]</scope>
    <source>
        <strain evidence="2 3">13A</strain>
    </source>
</reference>
<proteinExistence type="predicted"/>
<keyword evidence="1" id="KW-1133">Transmembrane helix</keyword>
<feature type="transmembrane region" description="Helical" evidence="1">
    <location>
        <begin position="29"/>
        <end position="51"/>
    </location>
</feature>
<evidence type="ECO:0000313" key="3">
    <source>
        <dbReference type="Proteomes" id="UP001430954"/>
    </source>
</evidence>
<feature type="transmembrane region" description="Helical" evidence="1">
    <location>
        <begin position="63"/>
        <end position="85"/>
    </location>
</feature>
<feature type="transmembrane region" description="Helical" evidence="1">
    <location>
        <begin position="152"/>
        <end position="169"/>
    </location>
</feature>
<dbReference type="EMBL" id="JAINZW010000002">
    <property type="protein sequence ID" value="MBZ4039299.1"/>
    <property type="molecule type" value="Genomic_DNA"/>
</dbReference>